<dbReference type="EMBL" id="CM029045">
    <property type="protein sequence ID" value="KAG2599212.1"/>
    <property type="molecule type" value="Genomic_DNA"/>
</dbReference>
<comment type="caution">
    <text evidence="2">The sequence shown here is derived from an EMBL/GenBank/DDBJ whole genome shotgun (WGS) entry which is preliminary data.</text>
</comment>
<dbReference type="CDD" id="cd00303">
    <property type="entry name" value="retropepsin_like"/>
    <property type="match status" value="1"/>
</dbReference>
<keyword evidence="3" id="KW-1185">Reference proteome</keyword>
<sequence>MQRPASLQTAMSLAWAFEKRAAEAARAVSATAPRPGTRQRPPAPSQPATAPPAEKQDEQRPRFRRLSPEEIAEKRANGQCYFCPKKFTKEHRCARKDVFLMELEDGEELSDDADTVSISLHALTGITAADTLKLRVRVAGADLVARVDTGSTHTFISTDIASKLGLHVTPRPGLSVKVANGERVASGGLCASTDVLPSTAICYHWPTLTWS</sequence>
<name>A0A8T0SIE9_PANVG</name>
<dbReference type="Pfam" id="PF13650">
    <property type="entry name" value="Asp_protease_2"/>
    <property type="match status" value="1"/>
</dbReference>
<proteinExistence type="predicted"/>
<dbReference type="InterPro" id="IPR021109">
    <property type="entry name" value="Peptidase_aspartic_dom_sf"/>
</dbReference>
<dbReference type="Proteomes" id="UP000823388">
    <property type="component" value="Chromosome 5K"/>
</dbReference>
<dbReference type="Gene3D" id="2.40.70.10">
    <property type="entry name" value="Acid Proteases"/>
    <property type="match status" value="1"/>
</dbReference>
<evidence type="ECO:0000313" key="3">
    <source>
        <dbReference type="Proteomes" id="UP000823388"/>
    </source>
</evidence>
<dbReference type="AlphaFoldDB" id="A0A8T0SIE9"/>
<protein>
    <submittedName>
        <fullName evidence="2">Uncharacterized protein</fullName>
    </submittedName>
</protein>
<accession>A0A8T0SIE9</accession>
<organism evidence="2 3">
    <name type="scientific">Panicum virgatum</name>
    <name type="common">Blackwell switchgrass</name>
    <dbReference type="NCBI Taxonomy" id="38727"/>
    <lineage>
        <taxon>Eukaryota</taxon>
        <taxon>Viridiplantae</taxon>
        <taxon>Streptophyta</taxon>
        <taxon>Embryophyta</taxon>
        <taxon>Tracheophyta</taxon>
        <taxon>Spermatophyta</taxon>
        <taxon>Magnoliopsida</taxon>
        <taxon>Liliopsida</taxon>
        <taxon>Poales</taxon>
        <taxon>Poaceae</taxon>
        <taxon>PACMAD clade</taxon>
        <taxon>Panicoideae</taxon>
        <taxon>Panicodae</taxon>
        <taxon>Paniceae</taxon>
        <taxon>Panicinae</taxon>
        <taxon>Panicum</taxon>
        <taxon>Panicum sect. Hiantes</taxon>
    </lineage>
</organism>
<feature type="region of interest" description="Disordered" evidence="1">
    <location>
        <begin position="24"/>
        <end position="62"/>
    </location>
</feature>
<gene>
    <name evidence="2" type="ORF">PVAP13_5KG463014</name>
</gene>
<evidence type="ECO:0000313" key="2">
    <source>
        <dbReference type="EMBL" id="KAG2599212.1"/>
    </source>
</evidence>
<evidence type="ECO:0000256" key="1">
    <source>
        <dbReference type="SAM" id="MobiDB-lite"/>
    </source>
</evidence>
<reference evidence="2" key="1">
    <citation type="submission" date="2020-05" db="EMBL/GenBank/DDBJ databases">
        <title>WGS assembly of Panicum virgatum.</title>
        <authorList>
            <person name="Lovell J.T."/>
            <person name="Jenkins J."/>
            <person name="Shu S."/>
            <person name="Juenger T.E."/>
            <person name="Schmutz J."/>
        </authorList>
    </citation>
    <scope>NUCLEOTIDE SEQUENCE</scope>
    <source>
        <strain evidence="2">AP13</strain>
    </source>
</reference>
<dbReference type="SUPFAM" id="SSF50630">
    <property type="entry name" value="Acid proteases"/>
    <property type="match status" value="1"/>
</dbReference>